<keyword evidence="2" id="KW-1185">Reference proteome</keyword>
<dbReference type="AlphaFoldDB" id="A0A512B9S9"/>
<dbReference type="Proteomes" id="UP000321513">
    <property type="component" value="Unassembled WGS sequence"/>
</dbReference>
<comment type="caution">
    <text evidence="1">The sequence shown here is derived from an EMBL/GenBank/DDBJ whole genome shotgun (WGS) entry which is preliminary data.</text>
</comment>
<reference evidence="1 2" key="1">
    <citation type="submission" date="2019-07" db="EMBL/GenBank/DDBJ databases">
        <title>Whole genome shotgun sequence of Segetibacter aerophilus NBRC 106135.</title>
        <authorList>
            <person name="Hosoyama A."/>
            <person name="Uohara A."/>
            <person name="Ohji S."/>
            <person name="Ichikawa N."/>
        </authorList>
    </citation>
    <scope>NUCLEOTIDE SEQUENCE [LARGE SCALE GENOMIC DNA]</scope>
    <source>
        <strain evidence="1 2">NBRC 106135</strain>
    </source>
</reference>
<proteinExistence type="predicted"/>
<protein>
    <submittedName>
        <fullName evidence="1">Uncharacterized protein</fullName>
    </submittedName>
</protein>
<evidence type="ECO:0000313" key="2">
    <source>
        <dbReference type="Proteomes" id="UP000321513"/>
    </source>
</evidence>
<accession>A0A512B9S9</accession>
<organism evidence="1 2">
    <name type="scientific">Segetibacter aerophilus</name>
    <dbReference type="NCBI Taxonomy" id="670293"/>
    <lineage>
        <taxon>Bacteria</taxon>
        <taxon>Pseudomonadati</taxon>
        <taxon>Bacteroidota</taxon>
        <taxon>Chitinophagia</taxon>
        <taxon>Chitinophagales</taxon>
        <taxon>Chitinophagaceae</taxon>
        <taxon>Segetibacter</taxon>
    </lineage>
</organism>
<dbReference type="RefSeq" id="WP_147202787.1">
    <property type="nucleotide sequence ID" value="NZ_BJYT01000004.1"/>
</dbReference>
<sequence length="159" mass="18492">MCLILKAATMPGLKKRITLSAEPIKITEDSVLFQYLMDGRLRFLSLYKGEEAALFFYERGIICDYEGLGKRLKMYKKKIHCREDKTGTPVMWESQVEFTWEDVLMLHGYEIVDIAANWEYEITGRIAGFIPYRPKAIIRDMDRRDNYKPLPGQSQVIAA</sequence>
<name>A0A512B9S9_9BACT</name>
<dbReference type="EMBL" id="BJYT01000004">
    <property type="protein sequence ID" value="GEO08718.1"/>
    <property type="molecule type" value="Genomic_DNA"/>
</dbReference>
<gene>
    <name evidence="1" type="ORF">SAE01_12140</name>
</gene>
<evidence type="ECO:0000313" key="1">
    <source>
        <dbReference type="EMBL" id="GEO08718.1"/>
    </source>
</evidence>